<comment type="caution">
    <text evidence="1">The sequence shown here is derived from an EMBL/GenBank/DDBJ whole genome shotgun (WGS) entry which is preliminary data.</text>
</comment>
<dbReference type="Pfam" id="PF02992">
    <property type="entry name" value="Transposase_21"/>
    <property type="match status" value="1"/>
</dbReference>
<proteinExistence type="predicted"/>
<reference evidence="1" key="1">
    <citation type="submission" date="2022-12" db="EMBL/GenBank/DDBJ databases">
        <title>Chromosome-level genome assembly of the bean flower thrips Megalurothrips usitatus.</title>
        <authorList>
            <person name="Ma L."/>
            <person name="Liu Q."/>
            <person name="Li H."/>
            <person name="Cai W."/>
        </authorList>
    </citation>
    <scope>NUCLEOTIDE SEQUENCE</scope>
    <source>
        <strain evidence="1">Cailab_2022a</strain>
    </source>
</reference>
<evidence type="ECO:0000313" key="2">
    <source>
        <dbReference type="Proteomes" id="UP001075354"/>
    </source>
</evidence>
<dbReference type="PANTHER" id="PTHR46579:SF1">
    <property type="entry name" value="F5_8 TYPE C DOMAIN-CONTAINING PROTEIN"/>
    <property type="match status" value="1"/>
</dbReference>
<dbReference type="Proteomes" id="UP001075354">
    <property type="component" value="Chromosome 13"/>
</dbReference>
<organism evidence="1 2">
    <name type="scientific">Megalurothrips usitatus</name>
    <name type="common">bean blossom thrips</name>
    <dbReference type="NCBI Taxonomy" id="439358"/>
    <lineage>
        <taxon>Eukaryota</taxon>
        <taxon>Metazoa</taxon>
        <taxon>Ecdysozoa</taxon>
        <taxon>Arthropoda</taxon>
        <taxon>Hexapoda</taxon>
        <taxon>Insecta</taxon>
        <taxon>Pterygota</taxon>
        <taxon>Neoptera</taxon>
        <taxon>Paraneoptera</taxon>
        <taxon>Thysanoptera</taxon>
        <taxon>Terebrantia</taxon>
        <taxon>Thripoidea</taxon>
        <taxon>Thripidae</taxon>
        <taxon>Megalurothrips</taxon>
    </lineage>
</organism>
<dbReference type="AlphaFoldDB" id="A0AAV7XBL2"/>
<evidence type="ECO:0000313" key="1">
    <source>
        <dbReference type="EMBL" id="KAJ1521828.1"/>
    </source>
</evidence>
<name>A0AAV7XBL2_9NEOP</name>
<sequence>MRSRLCNCSEATQGEVLVAVLSLGLRHSLSYKAMVDILKLFNVIYQREVIPATLYYLLKFSEPTRSQEHVHPVCPDCGDFLGRATNESEIVCDCGCRLTSPKKSKNLIMTLGMKEQIKNLFERPGIAEALSYRFKRQKCVESNWEDVYDGSLYKNLASNGMPLSDPNNFSYAFNTDGVAFGSSSHQQLWPVYITINELPPKLRTKHMLLVGMWVGKSEPDMQVMLRPFVQEANELSVVGVDWVCHNVMKNSKVIPLFSVVDSQARWRMLNHKCFSGYYGCTFCEISGSHTKRGMRFPLGEHVPLQRTDVSLRDGMLTAYMRRNYPEKERHYKGSRGPCALMNLRDFNLGSGLPPDSMHMLKGVVQQNLGLILGKLDDDEVTKISKRIMRLQPPSVLTRLPRALKDRDKFQCSEYRALLVIYGPVVMHGIVPPKYVGHFCLLSSAMYLLMQKSVSAAQLDQAGKMLVFYVALYQKYFGEEHMTYNIHLLLHVVKSVANLGPLHGYLTCYPFEGKNRYLLQLAKSPYEVAKGVARRYAVYNNLPNLCDRFNVSDSILNFCNQMFFRPLRSAVRSDGAVLLGRGSAAILNDEEREVLCNEMKIERPGNIRKFQRMVLDGSTYTTADYNPSYRRNDSGIVIANKPRNNKCKITNIILLEEKEAVVIFARQMKECADPLWKVGSFALKHITQIREEGQLLALRPCHVGGQCMFMSTEKGTFVTCIPHGCRGD</sequence>
<protein>
    <submittedName>
        <fullName evidence="1">Uncharacterized protein</fullName>
    </submittedName>
</protein>
<keyword evidence="2" id="KW-1185">Reference proteome</keyword>
<dbReference type="EMBL" id="JAPTSV010000013">
    <property type="protein sequence ID" value="KAJ1521828.1"/>
    <property type="molecule type" value="Genomic_DNA"/>
</dbReference>
<dbReference type="InterPro" id="IPR004242">
    <property type="entry name" value="Transposase_21"/>
</dbReference>
<gene>
    <name evidence="1" type="ORF">ONE63_003463</name>
</gene>
<accession>A0AAV7XBL2</accession>
<dbReference type="PANTHER" id="PTHR46579">
    <property type="entry name" value="F5/8 TYPE C DOMAIN-CONTAINING PROTEIN-RELATED"/>
    <property type="match status" value="1"/>
</dbReference>